<feature type="region of interest" description="Disordered" evidence="12">
    <location>
        <begin position="829"/>
        <end position="869"/>
    </location>
</feature>
<dbReference type="GO" id="GO:0005874">
    <property type="term" value="C:microtubule"/>
    <property type="evidence" value="ECO:0007669"/>
    <property type="project" value="UniProtKB-KW"/>
</dbReference>
<keyword evidence="8" id="KW-0206">Cytoskeleton</keyword>
<evidence type="ECO:0000256" key="11">
    <source>
        <dbReference type="RuleBase" id="RU000394"/>
    </source>
</evidence>
<comment type="similarity">
    <text evidence="9">Belongs to the TRAFAC class myosin-kinesin ATPase superfamily. Kinesin family. KIN-13 subfamily.</text>
</comment>
<dbReference type="SUPFAM" id="SSF52540">
    <property type="entry name" value="P-loop containing nucleoside triphosphate hydrolases"/>
    <property type="match status" value="1"/>
</dbReference>
<dbReference type="SMART" id="SM00129">
    <property type="entry name" value="KISc"/>
    <property type="match status" value="1"/>
</dbReference>
<keyword evidence="6 10" id="KW-0067">ATP-binding</keyword>
<dbReference type="GO" id="GO:0007018">
    <property type="term" value="P:microtubule-based movement"/>
    <property type="evidence" value="ECO:0007669"/>
    <property type="project" value="InterPro"/>
</dbReference>
<dbReference type="FunFam" id="3.40.850.10:FF:000012">
    <property type="entry name" value="Kinesin-like protein"/>
    <property type="match status" value="1"/>
</dbReference>
<dbReference type="InterPro" id="IPR019821">
    <property type="entry name" value="Kinesin_motor_CS"/>
</dbReference>
<feature type="region of interest" description="Disordered" evidence="12">
    <location>
        <begin position="171"/>
        <end position="231"/>
    </location>
</feature>
<evidence type="ECO:0000256" key="2">
    <source>
        <dbReference type="ARBA" id="ARBA00022448"/>
    </source>
</evidence>
<dbReference type="AlphaFoldDB" id="F4PSQ9"/>
<evidence type="ECO:0000256" key="1">
    <source>
        <dbReference type="ARBA" id="ARBA00004245"/>
    </source>
</evidence>
<evidence type="ECO:0000256" key="9">
    <source>
        <dbReference type="ARBA" id="ARBA00061030"/>
    </source>
</evidence>
<feature type="compositionally biased region" description="Low complexity" evidence="12">
    <location>
        <begin position="829"/>
        <end position="850"/>
    </location>
</feature>
<dbReference type="PANTHER" id="PTHR47971:SF8">
    <property type="entry name" value="KINESIN-LIKE PROTEIN"/>
    <property type="match status" value="1"/>
</dbReference>
<dbReference type="PRINTS" id="PR00380">
    <property type="entry name" value="KINESINHEAVY"/>
</dbReference>
<keyword evidence="2" id="KW-0813">Transport</keyword>
<dbReference type="STRING" id="1054147.F4PSQ9"/>
<dbReference type="Pfam" id="PF00225">
    <property type="entry name" value="Kinesin"/>
    <property type="match status" value="1"/>
</dbReference>
<gene>
    <name evidence="15" type="primary">kif6</name>
    <name evidence="15" type="ORF">DFA_01423</name>
</gene>
<accession>F4PSQ9</accession>
<feature type="compositionally biased region" description="Basic and acidic residues" evidence="12">
    <location>
        <begin position="598"/>
        <end position="615"/>
    </location>
</feature>
<dbReference type="InterPro" id="IPR027640">
    <property type="entry name" value="Kinesin-like_fam"/>
</dbReference>
<dbReference type="GO" id="GO:0007019">
    <property type="term" value="P:microtubule depolymerization"/>
    <property type="evidence" value="ECO:0007669"/>
    <property type="project" value="TreeGrafter"/>
</dbReference>
<evidence type="ECO:0000256" key="3">
    <source>
        <dbReference type="ARBA" id="ARBA00022490"/>
    </source>
</evidence>
<protein>
    <recommendedName>
        <fullName evidence="11">Kinesin-like protein</fullName>
    </recommendedName>
</protein>
<dbReference type="OrthoDB" id="3176171at2759"/>
<evidence type="ECO:0000256" key="4">
    <source>
        <dbReference type="ARBA" id="ARBA00022701"/>
    </source>
</evidence>
<evidence type="ECO:0000256" key="12">
    <source>
        <dbReference type="SAM" id="MobiDB-lite"/>
    </source>
</evidence>
<dbReference type="PROSITE" id="PS50067">
    <property type="entry name" value="KINESIN_MOTOR_2"/>
    <property type="match status" value="1"/>
</dbReference>
<feature type="compositionally biased region" description="Polar residues" evidence="12">
    <location>
        <begin position="211"/>
        <end position="220"/>
    </location>
</feature>
<dbReference type="InterPro" id="IPR001660">
    <property type="entry name" value="SAM"/>
</dbReference>
<evidence type="ECO:0000259" key="13">
    <source>
        <dbReference type="PROSITE" id="PS50067"/>
    </source>
</evidence>
<dbReference type="CDD" id="cd09541">
    <property type="entry name" value="SAM_KIF24-like"/>
    <property type="match status" value="1"/>
</dbReference>
<feature type="compositionally biased region" description="Low complexity" evidence="12">
    <location>
        <begin position="67"/>
        <end position="86"/>
    </location>
</feature>
<evidence type="ECO:0000256" key="7">
    <source>
        <dbReference type="ARBA" id="ARBA00023175"/>
    </source>
</evidence>
<dbReference type="KEGG" id="dfa:DFA_01423"/>
<dbReference type="InterPro" id="IPR027417">
    <property type="entry name" value="P-loop_NTPase"/>
</dbReference>
<dbReference type="RefSeq" id="XP_004359387.1">
    <property type="nucleotide sequence ID" value="XM_004359330.1"/>
</dbReference>
<feature type="domain" description="Kinesin motor" evidence="13">
    <location>
        <begin position="366"/>
        <end position="618"/>
    </location>
</feature>
<dbReference type="PROSITE" id="PS00411">
    <property type="entry name" value="KINESIN_MOTOR_1"/>
    <property type="match status" value="1"/>
</dbReference>
<dbReference type="InterPro" id="IPR036961">
    <property type="entry name" value="Kinesin_motor_dom_sf"/>
</dbReference>
<evidence type="ECO:0000313" key="15">
    <source>
        <dbReference type="EMBL" id="EGG21537.1"/>
    </source>
</evidence>
<dbReference type="GO" id="GO:0003777">
    <property type="term" value="F:microtubule motor activity"/>
    <property type="evidence" value="ECO:0007669"/>
    <property type="project" value="InterPro"/>
</dbReference>
<evidence type="ECO:0000256" key="5">
    <source>
        <dbReference type="ARBA" id="ARBA00022741"/>
    </source>
</evidence>
<evidence type="ECO:0000313" key="16">
    <source>
        <dbReference type="Proteomes" id="UP000007797"/>
    </source>
</evidence>
<feature type="region of interest" description="Disordered" evidence="12">
    <location>
        <begin position="67"/>
        <end position="91"/>
    </location>
</feature>
<evidence type="ECO:0000256" key="8">
    <source>
        <dbReference type="ARBA" id="ARBA00023212"/>
    </source>
</evidence>
<dbReference type="Gene3D" id="1.10.150.50">
    <property type="entry name" value="Transcription Factor, Ets-1"/>
    <property type="match status" value="1"/>
</dbReference>
<dbReference type="GeneID" id="14873389"/>
<dbReference type="GO" id="GO:0008017">
    <property type="term" value="F:microtubule binding"/>
    <property type="evidence" value="ECO:0007669"/>
    <property type="project" value="InterPro"/>
</dbReference>
<dbReference type="OMA" id="ANNYQVY"/>
<dbReference type="InterPro" id="IPR001752">
    <property type="entry name" value="Kinesin_motor_dom"/>
</dbReference>
<keyword evidence="4 11" id="KW-0493">Microtubule</keyword>
<dbReference type="SUPFAM" id="SSF47769">
    <property type="entry name" value="SAM/Pointed domain"/>
    <property type="match status" value="1"/>
</dbReference>
<feature type="domain" description="SAM" evidence="14">
    <location>
        <begin position="3"/>
        <end position="66"/>
    </location>
</feature>
<feature type="region of interest" description="Disordered" evidence="12">
    <location>
        <begin position="595"/>
        <end position="692"/>
    </location>
</feature>
<evidence type="ECO:0000256" key="10">
    <source>
        <dbReference type="PROSITE-ProRule" id="PRU00283"/>
    </source>
</evidence>
<comment type="subcellular location">
    <subcellularLocation>
        <location evidence="1">Cytoplasm</location>
        <location evidence="1">Cytoskeleton</location>
    </subcellularLocation>
</comment>
<keyword evidence="16" id="KW-1185">Reference proteome</keyword>
<organism evidence="15 16">
    <name type="scientific">Cavenderia fasciculata</name>
    <name type="common">Slime mold</name>
    <name type="synonym">Dictyostelium fasciculatum</name>
    <dbReference type="NCBI Taxonomy" id="261658"/>
    <lineage>
        <taxon>Eukaryota</taxon>
        <taxon>Amoebozoa</taxon>
        <taxon>Evosea</taxon>
        <taxon>Eumycetozoa</taxon>
        <taxon>Dictyostelia</taxon>
        <taxon>Acytosteliales</taxon>
        <taxon>Cavenderiaceae</taxon>
        <taxon>Cavenderia</taxon>
    </lineage>
</organism>
<evidence type="ECO:0000256" key="6">
    <source>
        <dbReference type="ARBA" id="ARBA00022840"/>
    </source>
</evidence>
<dbReference type="EMBL" id="GL883010">
    <property type="protein sequence ID" value="EGG21537.1"/>
    <property type="molecule type" value="Genomic_DNA"/>
</dbReference>
<proteinExistence type="inferred from homology"/>
<keyword evidence="3" id="KW-0963">Cytoplasm</keyword>
<dbReference type="GO" id="GO:0007052">
    <property type="term" value="P:mitotic spindle organization"/>
    <property type="evidence" value="ECO:0007669"/>
    <property type="project" value="EnsemblProtists"/>
</dbReference>
<feature type="compositionally biased region" description="Low complexity" evidence="12">
    <location>
        <begin position="642"/>
        <end position="692"/>
    </location>
</feature>
<sequence length="869" mass="97620">MSADSDQLHEWLKLAGLESFYPNFVKRKVTCESFLLFTMQDYGLVGINTLQDRKKLFHLIQQLKKQSSTPTSASTPPTPSSSSSFSGGLSMLTQSTPNISRTASVFATPSSSSSVDPIQQAQLLLKQRELEKQKGDLYNSGIGGGSSSGSTSFNQNIDSIAKSFNLDFNLENGFDANPSTPPAKRPQPPQQQHHHSLPQLPSLSRPLTPPINNSATTAATGNFEFEDESDEDYLGELEDGDILEVSEGEEERSGSQLQDGDMYIEEEEYDESEYVPSSLSMTSNQPLFQSIMNNNNNNNNQFGMNSRPTSTNFNNFNYDNSQPILQQQQQQQAPVQQHVPIPVAVPLPVEPPVSDFFIDMNEYGQRIRVCVRKRPLNKKETAKNEKDILESGGKKELYVHEPKIKLDLTKYTEKHKFVFDEVFDENSNNYQVYLHTAYPLVDSIFHKGKATCFAYGQTGSGKTFTMIGNGDGLYALAARDIFHRLETYFKDQLEVHVSFFEIYGGKLFDLLHDRNKLACRENEKQNVVVVGLGERLVQNPEELMSAIDDGSKCRSTGSTGVNSDSSRSHAILQISLKNIKTQKLHGKFSFIDLAGSERGSDTYDNDKQTRKEGADINKIASYNIPAPLPPPDHLKLAADKLSSSSGNTTTTTTNNTNTNTTTPTTTTTSTTTNSTVSAQPTSNNISNNQTQQTLQHQQQQLIQQQQQAQQQLLQQQQQQLQQLQQQQQAQLQQQQQAQLQQQQQQQQLLQQQQQQQQQQQSSRINPKIDYVSFHRNHLDQFAELLKKELTAIAYYEAGNISLESYLTSIDQFLDIKQQLINNLKSVVQPQQQQQTQQQQQPTPSQIPSSSNNNRERAKSLIQPPRNFPK</sequence>
<evidence type="ECO:0000259" key="14">
    <source>
        <dbReference type="PROSITE" id="PS50105"/>
    </source>
</evidence>
<dbReference type="GO" id="GO:0005524">
    <property type="term" value="F:ATP binding"/>
    <property type="evidence" value="ECO:0007669"/>
    <property type="project" value="UniProtKB-UniRule"/>
</dbReference>
<name>F4PSQ9_CACFS</name>
<feature type="compositionally biased region" description="Pro residues" evidence="12">
    <location>
        <begin position="179"/>
        <end position="189"/>
    </location>
</feature>
<dbReference type="PROSITE" id="PS50105">
    <property type="entry name" value="SAM_DOMAIN"/>
    <property type="match status" value="1"/>
</dbReference>
<dbReference type="CDD" id="cd01367">
    <property type="entry name" value="KISc_KIF2_like"/>
    <property type="match status" value="1"/>
</dbReference>
<dbReference type="Gene3D" id="3.40.850.10">
    <property type="entry name" value="Kinesin motor domain"/>
    <property type="match status" value="1"/>
</dbReference>
<dbReference type="SMART" id="SM00454">
    <property type="entry name" value="SAM"/>
    <property type="match status" value="1"/>
</dbReference>
<dbReference type="Pfam" id="PF00536">
    <property type="entry name" value="SAM_1"/>
    <property type="match status" value="1"/>
</dbReference>
<reference evidence="16" key="1">
    <citation type="journal article" date="2011" name="Genome Res.">
        <title>Phylogeny-wide analysis of social amoeba genomes highlights ancient origins for complex intercellular communication.</title>
        <authorList>
            <person name="Heidel A.J."/>
            <person name="Lawal H.M."/>
            <person name="Felder M."/>
            <person name="Schilde C."/>
            <person name="Helps N.R."/>
            <person name="Tunggal B."/>
            <person name="Rivero F."/>
            <person name="John U."/>
            <person name="Schleicher M."/>
            <person name="Eichinger L."/>
            <person name="Platzer M."/>
            <person name="Noegel A.A."/>
            <person name="Schaap P."/>
            <person name="Gloeckner G."/>
        </authorList>
    </citation>
    <scope>NUCLEOTIDE SEQUENCE [LARGE SCALE GENOMIC DNA]</scope>
    <source>
        <strain evidence="16">SH3</strain>
    </source>
</reference>
<keyword evidence="5 10" id="KW-0547">Nucleotide-binding</keyword>
<keyword evidence="7 10" id="KW-0505">Motor protein</keyword>
<dbReference type="Proteomes" id="UP000007797">
    <property type="component" value="Unassembled WGS sequence"/>
</dbReference>
<feature type="binding site" evidence="10">
    <location>
        <begin position="456"/>
        <end position="463"/>
    </location>
    <ligand>
        <name>ATP</name>
        <dbReference type="ChEBI" id="CHEBI:30616"/>
    </ligand>
</feature>
<feature type="compositionally biased region" description="Low complexity" evidence="12">
    <location>
        <begin position="197"/>
        <end position="206"/>
    </location>
</feature>
<dbReference type="PANTHER" id="PTHR47971">
    <property type="entry name" value="KINESIN-RELATED PROTEIN 6"/>
    <property type="match status" value="1"/>
</dbReference>
<dbReference type="InterPro" id="IPR013761">
    <property type="entry name" value="SAM/pointed_sf"/>
</dbReference>